<evidence type="ECO:0000259" key="3">
    <source>
        <dbReference type="Pfam" id="PF26034"/>
    </source>
</evidence>
<evidence type="ECO:0000259" key="2">
    <source>
        <dbReference type="Pfam" id="PF25479"/>
    </source>
</evidence>
<dbReference type="Gene3D" id="3.30.1520.10">
    <property type="entry name" value="Phox-like domain"/>
    <property type="match status" value="1"/>
</dbReference>
<organism evidence="4 5">
    <name type="scientific">Pinctada imbricata</name>
    <name type="common">Atlantic pearl-oyster</name>
    <name type="synonym">Pinctada martensii</name>
    <dbReference type="NCBI Taxonomy" id="66713"/>
    <lineage>
        <taxon>Eukaryota</taxon>
        <taxon>Metazoa</taxon>
        <taxon>Spiralia</taxon>
        <taxon>Lophotrochozoa</taxon>
        <taxon>Mollusca</taxon>
        <taxon>Bivalvia</taxon>
        <taxon>Autobranchia</taxon>
        <taxon>Pteriomorphia</taxon>
        <taxon>Pterioida</taxon>
        <taxon>Pterioidea</taxon>
        <taxon>Pteriidae</taxon>
        <taxon>Pinctada</taxon>
    </lineage>
</organism>
<dbReference type="Pfam" id="PF25479">
    <property type="entry name" value="Vts1"/>
    <property type="match status" value="1"/>
</dbReference>
<dbReference type="PANTHER" id="PTHR16195:SF16">
    <property type="entry name" value="ZINC FINGER CCHC DOMAIN-CONTAINING PROTEIN 14"/>
    <property type="match status" value="1"/>
</dbReference>
<feature type="domain" description="RNA-binding protein vts1-like alpha-helical" evidence="2">
    <location>
        <begin position="8"/>
        <end position="50"/>
    </location>
</feature>
<dbReference type="InterPro" id="IPR058599">
    <property type="entry name" value="PHAT_Smg/ZCCHC2-like"/>
</dbReference>
<feature type="compositionally biased region" description="Polar residues" evidence="1">
    <location>
        <begin position="838"/>
        <end position="861"/>
    </location>
</feature>
<feature type="domain" description="SMAUG/ZCCHC2-like PHAT" evidence="3">
    <location>
        <begin position="55"/>
        <end position="159"/>
    </location>
</feature>
<feature type="region of interest" description="Disordered" evidence="1">
    <location>
        <begin position="799"/>
        <end position="861"/>
    </location>
</feature>
<feature type="region of interest" description="Disordered" evidence="1">
    <location>
        <begin position="595"/>
        <end position="657"/>
    </location>
</feature>
<dbReference type="EMBL" id="VSWD01000012">
    <property type="protein sequence ID" value="KAK3086490.1"/>
    <property type="molecule type" value="Genomic_DNA"/>
</dbReference>
<comment type="caution">
    <text evidence="4">The sequence shown here is derived from an EMBL/GenBank/DDBJ whole genome shotgun (WGS) entry which is preliminary data.</text>
</comment>
<sequence length="1114" mass="122023">MVCKEFEELCAKFGDLSPHKRIDIMCGMLRLCLAPELRFIGSVVEDLAKKDYHFLREHEIKANRQSDLLHYYTCDERTLRNAMALNLALLHSWNTTCANTIFDILETNMKRAFQVSLSIDSEDINVILLVLTMAMNHPAFTFHQRDRIFNYYKRVEQQLEDVLKKVINVSTGGGPLLKLGRQSPELIRSDVLQVPPAVSPQPGICDDVIINIGQGEEPVIQKDHICNIELVKGERSNKRKNPECKLRVTWNNGQTTYVTKSVQDFKEFQKEFVKLFPKDGDASRNDRKFLILVNPSSGQRDREGAHEEVISNYIKQLLTFPKDKLDSDHVIQFFKGGKSGRSQGGQASSTHSSSKSVTMVTSSSSLSAKSPPSQQSVCKSTSQTSPQPTSIESIHSIDPVSVIHSPPTLSPHIDDAVQQDDIVGNDTPPSISRLSQSSPSHSPSAKHFPSDGRNHGNAHHHGNSPPLSEQELTHLFTKLNLQKPECLQRLPWEELMSMEVDDLVNKGLCQAEAVKIRQEMDLASRDKLMSLPNGLSMPCVLMGNETSPEMSPCSVSGLYQPGPLPLSSQRPIPPFILHAAQPTGLPHMIYPAVPTRLTRDSSPTGSDCSSPPHSPLPHRTINKMSDSSSDENDKGRTRSPLTDMNRRSLHRSLDDGRMDEIQRGGVLHIGSGYQSDPSGICHPQIYPSIPAPCKAQPAHTNLGIPPKNVISMPPDSAGILFGKRPAIFPVGVAMPRSDTSVASVMTTTITTATPAHRLIYPIRPHGGLRSNLCTVTNTTAVTMTSQPINTSIPMAHMLTPTANKGSTVPSESNAQQQQTLVQESSSTKTVPSHGGGVPSNNAVPSHNASPLPGSHNSAGATASRNLSCTSCGCPGHNHVTYPYYHPVAGLLPGPLWHVPMAPTPTSNGIIPTPHIIPPGFTYQIPNGITPDMLLNHHNANMLASSSMASLYSGGPMVGGPPLLQRVVSERKEKPRRVTCHNCGSTEHNASECNDNSMESISAQTVAFYGNYPHAVGNRVNKVPSQSDNRNRRGAYQHINKTDGFYINRTYNGNKKAGGRYVNGNHNAPVSSQFSRMDSRHKICVNDNIRHAVHVYPSGFFRGNFHMRVPPPKIL</sequence>
<dbReference type="InterPro" id="IPR036871">
    <property type="entry name" value="PX_dom_sf"/>
</dbReference>
<dbReference type="Proteomes" id="UP001186944">
    <property type="component" value="Unassembled WGS sequence"/>
</dbReference>
<evidence type="ECO:0000313" key="5">
    <source>
        <dbReference type="Proteomes" id="UP001186944"/>
    </source>
</evidence>
<feature type="compositionally biased region" description="Low complexity" evidence="1">
    <location>
        <begin position="428"/>
        <end position="447"/>
    </location>
</feature>
<feature type="compositionally biased region" description="Polar residues" evidence="1">
    <location>
        <begin position="600"/>
        <end position="611"/>
    </location>
</feature>
<feature type="compositionally biased region" description="Polar residues" evidence="1">
    <location>
        <begin position="800"/>
        <end position="830"/>
    </location>
</feature>
<dbReference type="PANTHER" id="PTHR16195">
    <property type="entry name" value="ZINC FINGER CCHC DOMAIN CONTAINING PROTEIN"/>
    <property type="match status" value="1"/>
</dbReference>
<dbReference type="InterPro" id="IPR042344">
    <property type="entry name" value="ZCCHC14"/>
</dbReference>
<protein>
    <submittedName>
        <fullName evidence="4">Uncharacterized protein</fullName>
    </submittedName>
</protein>
<feature type="region of interest" description="Disordered" evidence="1">
    <location>
        <begin position="419"/>
        <end position="468"/>
    </location>
</feature>
<feature type="region of interest" description="Disordered" evidence="1">
    <location>
        <begin position="336"/>
        <end position="392"/>
    </location>
</feature>
<reference evidence="4" key="1">
    <citation type="submission" date="2019-08" db="EMBL/GenBank/DDBJ databases">
        <title>The improved chromosome-level genome for the pearl oyster Pinctada fucata martensii using PacBio sequencing and Hi-C.</title>
        <authorList>
            <person name="Zheng Z."/>
        </authorList>
    </citation>
    <scope>NUCLEOTIDE SEQUENCE</scope>
    <source>
        <strain evidence="4">ZZ-2019</strain>
        <tissue evidence="4">Adductor muscle</tissue>
    </source>
</reference>
<dbReference type="GO" id="GO:0035091">
    <property type="term" value="F:phosphatidylinositol binding"/>
    <property type="evidence" value="ECO:0007669"/>
    <property type="project" value="InterPro"/>
</dbReference>
<evidence type="ECO:0000313" key="4">
    <source>
        <dbReference type="EMBL" id="KAK3086490.1"/>
    </source>
</evidence>
<dbReference type="Pfam" id="PF26034">
    <property type="entry name" value="PHAT_SMAUG"/>
    <property type="match status" value="1"/>
</dbReference>
<proteinExistence type="predicted"/>
<dbReference type="SUPFAM" id="SSF64268">
    <property type="entry name" value="PX domain"/>
    <property type="match status" value="1"/>
</dbReference>
<dbReference type="AlphaFoldDB" id="A0AA89BXN5"/>
<dbReference type="InterPro" id="IPR057327">
    <property type="entry name" value="Vts1_dom"/>
</dbReference>
<accession>A0AA89BXN5</accession>
<feature type="compositionally biased region" description="Low complexity" evidence="1">
    <location>
        <begin position="344"/>
        <end position="390"/>
    </location>
</feature>
<name>A0AA89BXN5_PINIB</name>
<gene>
    <name evidence="4" type="ORF">FSP39_019124</name>
</gene>
<keyword evidence="5" id="KW-1185">Reference proteome</keyword>
<evidence type="ECO:0000256" key="1">
    <source>
        <dbReference type="SAM" id="MobiDB-lite"/>
    </source>
</evidence>